<reference evidence="2 3" key="1">
    <citation type="submission" date="2024-06" db="EMBL/GenBank/DDBJ databases">
        <authorList>
            <person name="Kaempfer P."/>
            <person name="Viver T."/>
        </authorList>
    </citation>
    <scope>NUCLEOTIDE SEQUENCE [LARGE SCALE GENOMIC DNA]</scope>
    <source>
        <strain evidence="2 3">ST-87</strain>
    </source>
</reference>
<name>A0ABW8XSC0_9FLAO</name>
<evidence type="ECO:0008006" key="4">
    <source>
        <dbReference type="Google" id="ProtNLM"/>
    </source>
</evidence>
<proteinExistence type="predicted"/>
<dbReference type="Proteomes" id="UP001629260">
    <property type="component" value="Unassembled WGS sequence"/>
</dbReference>
<comment type="caution">
    <text evidence="2">The sequence shown here is derived from an EMBL/GenBank/DDBJ whole genome shotgun (WGS) entry which is preliminary data.</text>
</comment>
<keyword evidence="1" id="KW-1133">Transmembrane helix</keyword>
<feature type="transmembrane region" description="Helical" evidence="1">
    <location>
        <begin position="21"/>
        <end position="41"/>
    </location>
</feature>
<dbReference type="RefSeq" id="WP_408081129.1">
    <property type="nucleotide sequence ID" value="NZ_JBELQA010000003.1"/>
</dbReference>
<feature type="transmembrane region" description="Helical" evidence="1">
    <location>
        <begin position="47"/>
        <end position="65"/>
    </location>
</feature>
<keyword evidence="3" id="KW-1185">Reference proteome</keyword>
<gene>
    <name evidence="2" type="ORF">ABS764_07270</name>
</gene>
<dbReference type="EMBL" id="JBELQA010000003">
    <property type="protein sequence ID" value="MFL9830649.1"/>
    <property type="molecule type" value="Genomic_DNA"/>
</dbReference>
<keyword evidence="1" id="KW-0472">Membrane</keyword>
<sequence length="66" mass="7356">MASVMLHAALAVWTDRDIVMATAVYSGFIVWVGFMVITYWVSKVWQAWSILGGIILLSTMAICFGR</sequence>
<protein>
    <recommendedName>
        <fullName evidence="4">Small Multidrug Resistance protein</fullName>
    </recommendedName>
</protein>
<evidence type="ECO:0000313" key="2">
    <source>
        <dbReference type="EMBL" id="MFL9830649.1"/>
    </source>
</evidence>
<accession>A0ABW8XSC0</accession>
<evidence type="ECO:0000313" key="3">
    <source>
        <dbReference type="Proteomes" id="UP001629260"/>
    </source>
</evidence>
<evidence type="ECO:0000256" key="1">
    <source>
        <dbReference type="SAM" id="Phobius"/>
    </source>
</evidence>
<keyword evidence="1" id="KW-0812">Transmembrane</keyword>
<organism evidence="2 3">
    <name type="scientific">Flavobacterium plantiphilum</name>
    <dbReference type="NCBI Taxonomy" id="3163297"/>
    <lineage>
        <taxon>Bacteria</taxon>
        <taxon>Pseudomonadati</taxon>
        <taxon>Bacteroidota</taxon>
        <taxon>Flavobacteriia</taxon>
        <taxon>Flavobacteriales</taxon>
        <taxon>Flavobacteriaceae</taxon>
        <taxon>Flavobacterium</taxon>
    </lineage>
</organism>